<dbReference type="AlphaFoldDB" id="A0A382SRD1"/>
<name>A0A382SRD1_9ZZZZ</name>
<feature type="non-terminal residue" evidence="1">
    <location>
        <position position="1"/>
    </location>
</feature>
<accession>A0A382SRD1</accession>
<protein>
    <submittedName>
        <fullName evidence="1">Uncharacterized protein</fullName>
    </submittedName>
</protein>
<sequence>LTKLLKKSSGGPAGYSILVPKNNLNTATKKLLAPLDPKVVNYLWSPDFIENILSAYSIYLKNASGKSSIEVEVPLPFETKLGALVYTKKPFRQAHRSNLQENSLIYNLAFLFRHFTKRRRGYWLPSTEGTIIKSGKSNYGLISELANATFYPTGQEVDEEQELNPSKVRDRVLSLTKANVKLGCWFGM</sequence>
<evidence type="ECO:0000313" key="1">
    <source>
        <dbReference type="EMBL" id="SVD12353.1"/>
    </source>
</evidence>
<proteinExistence type="predicted"/>
<dbReference type="EMBL" id="UINC01130951">
    <property type="protein sequence ID" value="SVD12353.1"/>
    <property type="molecule type" value="Genomic_DNA"/>
</dbReference>
<gene>
    <name evidence="1" type="ORF">METZ01_LOCUS365207</name>
</gene>
<organism evidence="1">
    <name type="scientific">marine metagenome</name>
    <dbReference type="NCBI Taxonomy" id="408172"/>
    <lineage>
        <taxon>unclassified sequences</taxon>
        <taxon>metagenomes</taxon>
        <taxon>ecological metagenomes</taxon>
    </lineage>
</organism>
<reference evidence="1" key="1">
    <citation type="submission" date="2018-05" db="EMBL/GenBank/DDBJ databases">
        <authorList>
            <person name="Lanie J.A."/>
            <person name="Ng W.-L."/>
            <person name="Kazmierczak K.M."/>
            <person name="Andrzejewski T.M."/>
            <person name="Davidsen T.M."/>
            <person name="Wayne K.J."/>
            <person name="Tettelin H."/>
            <person name="Glass J.I."/>
            <person name="Rusch D."/>
            <person name="Podicherti R."/>
            <person name="Tsui H.-C.T."/>
            <person name="Winkler M.E."/>
        </authorList>
    </citation>
    <scope>NUCLEOTIDE SEQUENCE</scope>
</reference>